<dbReference type="PANTHER" id="PTHR35848">
    <property type="entry name" value="OXALATE-BINDING PROTEIN"/>
    <property type="match status" value="1"/>
</dbReference>
<organism evidence="3 4">
    <name type="scientific">Methanobrevibacter olleyae</name>
    <dbReference type="NCBI Taxonomy" id="294671"/>
    <lineage>
        <taxon>Archaea</taxon>
        <taxon>Methanobacteriati</taxon>
        <taxon>Methanobacteriota</taxon>
        <taxon>Methanomada group</taxon>
        <taxon>Methanobacteria</taxon>
        <taxon>Methanobacteriales</taxon>
        <taxon>Methanobacteriaceae</taxon>
        <taxon>Methanobrevibacter</taxon>
    </lineage>
</organism>
<reference evidence="3" key="1">
    <citation type="submission" date="2019-04" db="EMBL/GenBank/DDBJ databases">
        <title>Evolution of Biomass-Degrading Anaerobic Consortia Revealed by Metagenomics.</title>
        <authorList>
            <person name="Peng X."/>
        </authorList>
    </citation>
    <scope>NUCLEOTIDE SEQUENCE</scope>
    <source>
        <strain evidence="3">SIG14</strain>
    </source>
</reference>
<dbReference type="GO" id="GO:0046872">
    <property type="term" value="F:metal ion binding"/>
    <property type="evidence" value="ECO:0007669"/>
    <property type="project" value="UniProtKB-KW"/>
</dbReference>
<dbReference type="PANTHER" id="PTHR35848:SF6">
    <property type="entry name" value="CUPIN TYPE-2 DOMAIN-CONTAINING PROTEIN"/>
    <property type="match status" value="1"/>
</dbReference>
<name>A0A8T3VX54_METOL</name>
<proteinExistence type="predicted"/>
<evidence type="ECO:0000256" key="1">
    <source>
        <dbReference type="ARBA" id="ARBA00022723"/>
    </source>
</evidence>
<sequence>MEERIYTMSEVAEESMEEAVKTVFYSTDSTSGSIWVVKPGQTVACHTHNNSDDIWICIQGKGIFYPELGEEVPIEKGQVIKTPKGVCHGMLNTGDEDFMFVSIVAPVPADYNPL</sequence>
<comment type="caution">
    <text evidence="3">The sequence shown here is derived from an EMBL/GenBank/DDBJ whole genome shotgun (WGS) entry which is preliminary data.</text>
</comment>
<dbReference type="InterPro" id="IPR051610">
    <property type="entry name" value="GPI/OXD"/>
</dbReference>
<accession>A0A8T3VX54</accession>
<dbReference type="EMBL" id="SUTG01000021">
    <property type="protein sequence ID" value="MBE6512565.1"/>
    <property type="molecule type" value="Genomic_DNA"/>
</dbReference>
<protein>
    <submittedName>
        <fullName evidence="3">Cupin domain-containing protein</fullName>
    </submittedName>
</protein>
<evidence type="ECO:0000259" key="2">
    <source>
        <dbReference type="Pfam" id="PF07883"/>
    </source>
</evidence>
<dbReference type="InterPro" id="IPR013096">
    <property type="entry name" value="Cupin_2"/>
</dbReference>
<dbReference type="CDD" id="cd07008">
    <property type="entry name" value="cupin_yp_001338853-like"/>
    <property type="match status" value="1"/>
</dbReference>
<dbReference type="AlphaFoldDB" id="A0A8T3VX54"/>
<dbReference type="SUPFAM" id="SSF51182">
    <property type="entry name" value="RmlC-like cupins"/>
    <property type="match status" value="1"/>
</dbReference>
<dbReference type="InterPro" id="IPR011051">
    <property type="entry name" value="RmlC_Cupin_sf"/>
</dbReference>
<dbReference type="Pfam" id="PF07883">
    <property type="entry name" value="Cupin_2"/>
    <property type="match status" value="1"/>
</dbReference>
<dbReference type="Gene3D" id="2.60.120.10">
    <property type="entry name" value="Jelly Rolls"/>
    <property type="match status" value="1"/>
</dbReference>
<dbReference type="InterPro" id="IPR014710">
    <property type="entry name" value="RmlC-like_jellyroll"/>
</dbReference>
<dbReference type="Proteomes" id="UP000732619">
    <property type="component" value="Unassembled WGS sequence"/>
</dbReference>
<keyword evidence="1" id="KW-0479">Metal-binding</keyword>
<evidence type="ECO:0000313" key="4">
    <source>
        <dbReference type="Proteomes" id="UP000732619"/>
    </source>
</evidence>
<feature type="domain" description="Cupin type-2" evidence="2">
    <location>
        <begin position="34"/>
        <end position="104"/>
    </location>
</feature>
<evidence type="ECO:0000313" key="3">
    <source>
        <dbReference type="EMBL" id="MBE6512565.1"/>
    </source>
</evidence>
<gene>
    <name evidence="3" type="ORF">E7Z75_05440</name>
</gene>